<dbReference type="InterPro" id="IPR027417">
    <property type="entry name" value="P-loop_NTPase"/>
</dbReference>
<organism evidence="4 5">
    <name type="scientific">Nisaea acidiphila</name>
    <dbReference type="NCBI Taxonomy" id="1862145"/>
    <lineage>
        <taxon>Bacteria</taxon>
        <taxon>Pseudomonadati</taxon>
        <taxon>Pseudomonadota</taxon>
        <taxon>Alphaproteobacteria</taxon>
        <taxon>Rhodospirillales</taxon>
        <taxon>Thalassobaculaceae</taxon>
        <taxon>Nisaea</taxon>
    </lineage>
</organism>
<protein>
    <submittedName>
        <fullName evidence="4">Sulfotransferase domain-containing protein</fullName>
    </submittedName>
</protein>
<evidence type="ECO:0000313" key="5">
    <source>
        <dbReference type="Proteomes" id="UP001060336"/>
    </source>
</evidence>
<comment type="similarity">
    <text evidence="1">Belongs to the sulfotransferase 1 family.</text>
</comment>
<feature type="domain" description="Sulfotransferase" evidence="3">
    <location>
        <begin position="5"/>
        <end position="271"/>
    </location>
</feature>
<dbReference type="SUPFAM" id="SSF52540">
    <property type="entry name" value="P-loop containing nucleoside triphosphate hydrolases"/>
    <property type="match status" value="1"/>
</dbReference>
<evidence type="ECO:0000259" key="3">
    <source>
        <dbReference type="Pfam" id="PF00685"/>
    </source>
</evidence>
<dbReference type="AlphaFoldDB" id="A0A9J7ARD0"/>
<dbReference type="RefSeq" id="WP_257768844.1">
    <property type="nucleotide sequence ID" value="NZ_CP102480.1"/>
</dbReference>
<evidence type="ECO:0000256" key="2">
    <source>
        <dbReference type="ARBA" id="ARBA00022679"/>
    </source>
</evidence>
<dbReference type="Proteomes" id="UP001060336">
    <property type="component" value="Chromosome"/>
</dbReference>
<gene>
    <name evidence="4" type="ORF">NUH88_21380</name>
</gene>
<dbReference type="InterPro" id="IPR000863">
    <property type="entry name" value="Sulfotransferase_dom"/>
</dbReference>
<dbReference type="GO" id="GO:0008146">
    <property type="term" value="F:sulfotransferase activity"/>
    <property type="evidence" value="ECO:0007669"/>
    <property type="project" value="InterPro"/>
</dbReference>
<dbReference type="PANTHER" id="PTHR11783">
    <property type="entry name" value="SULFOTRANSFERASE SULT"/>
    <property type="match status" value="1"/>
</dbReference>
<dbReference type="KEGG" id="naci:NUH88_21380"/>
<evidence type="ECO:0000313" key="4">
    <source>
        <dbReference type="EMBL" id="UUX49928.1"/>
    </source>
</evidence>
<proteinExistence type="inferred from homology"/>
<name>A0A9J7ARD0_9PROT</name>
<sequence>MPKIIWLASYPKSGNTWMRAFLANYLLNTAEPVPIGDLRAFSLSDVRPRFYDEVFEGDVRKMTAEQSVRLRPDAQRCLAEAREHDHFVKTHSRQGMLNGTPLIERSVSAGAIYIVRNPFDIVPSYASHLGVEPDQAIDVMADPDHATVEADVQIMTALGRWDAHVESWMDDQSTLPVCLVRYEDLRAVPEQAFGRVIQTLGLPFDTNRLARAIRHCSFEELSRQEEEGGFSERPPHMERFFRAGRSGEGAEELSSLQRQRLVSEFGAVMRKLGYLER</sequence>
<dbReference type="Gene3D" id="3.40.50.300">
    <property type="entry name" value="P-loop containing nucleotide triphosphate hydrolases"/>
    <property type="match status" value="1"/>
</dbReference>
<dbReference type="EMBL" id="CP102480">
    <property type="protein sequence ID" value="UUX49928.1"/>
    <property type="molecule type" value="Genomic_DNA"/>
</dbReference>
<dbReference type="Pfam" id="PF00685">
    <property type="entry name" value="Sulfotransfer_1"/>
    <property type="match status" value="1"/>
</dbReference>
<accession>A0A9J7ARD0</accession>
<reference evidence="4" key="1">
    <citation type="submission" date="2022-08" db="EMBL/GenBank/DDBJ databases">
        <title>Nisaea acidiphila sp. nov., isolated from a marine algal debris and emended description of the genus Nisaea Urios et al. 2008.</title>
        <authorList>
            <person name="Kwon K."/>
        </authorList>
    </citation>
    <scope>NUCLEOTIDE SEQUENCE</scope>
    <source>
        <strain evidence="4">MEBiC11861</strain>
    </source>
</reference>
<keyword evidence="5" id="KW-1185">Reference proteome</keyword>
<evidence type="ECO:0000256" key="1">
    <source>
        <dbReference type="ARBA" id="ARBA00005771"/>
    </source>
</evidence>
<keyword evidence="2" id="KW-0808">Transferase</keyword>